<dbReference type="Pfam" id="PF18731">
    <property type="entry name" value="HEPN_Swt1"/>
    <property type="match status" value="1"/>
</dbReference>
<dbReference type="RefSeq" id="WP_118767778.1">
    <property type="nucleotide sequence ID" value="NZ_QWKP01000208.1"/>
</dbReference>
<proteinExistence type="predicted"/>
<evidence type="ECO:0000313" key="2">
    <source>
        <dbReference type="EMBL" id="RHA39001.1"/>
    </source>
</evidence>
<dbReference type="InterPro" id="IPR041650">
    <property type="entry name" value="HEPN_Swt1"/>
</dbReference>
<feature type="domain" description="Swt1-like HEPN" evidence="1">
    <location>
        <begin position="59"/>
        <end position="187"/>
    </location>
</feature>
<protein>
    <recommendedName>
        <fullName evidence="1">Swt1-like HEPN domain-containing protein</fullName>
    </recommendedName>
</protein>
<name>A0A413RJU8_9CELL</name>
<gene>
    <name evidence="2" type="ORF">D1825_12690</name>
</gene>
<dbReference type="AlphaFoldDB" id="A0A413RJU8"/>
<accession>A0A413RJU8</accession>
<sequence length="187" mass="21631">MSETERDLQAFLFRAMATNRHLGIDVAAGAVTIEGRSSIEQFSEEARTQAESMGRVYELLYCLENSIRELVEATLREAFGVDKWWTNGVDLAIRKIAEKRQVDDHKARWHGPRGESLLAYVDFPQYGDIIVGQWQHFEPLLGDQAWVNYYFEELNRTRRALAHTGTLTDADVERMEIRVRDWLRVVG</sequence>
<evidence type="ECO:0000313" key="3">
    <source>
        <dbReference type="Proteomes" id="UP000283374"/>
    </source>
</evidence>
<reference evidence="2 3" key="1">
    <citation type="submission" date="2018-08" db="EMBL/GenBank/DDBJ databases">
        <title>Cellulomonas rhizosphaerae sp. nov., a novel actinomycete isolated from soil.</title>
        <authorList>
            <person name="Tian Y."/>
        </authorList>
    </citation>
    <scope>NUCLEOTIDE SEQUENCE [LARGE SCALE GENOMIC DNA]</scope>
    <source>
        <strain evidence="2 3">NEAU-TCZ24</strain>
    </source>
</reference>
<dbReference type="EMBL" id="QWKP01000208">
    <property type="protein sequence ID" value="RHA39001.1"/>
    <property type="molecule type" value="Genomic_DNA"/>
</dbReference>
<dbReference type="Proteomes" id="UP000283374">
    <property type="component" value="Unassembled WGS sequence"/>
</dbReference>
<keyword evidence="3" id="KW-1185">Reference proteome</keyword>
<comment type="caution">
    <text evidence="2">The sequence shown here is derived from an EMBL/GenBank/DDBJ whole genome shotgun (WGS) entry which is preliminary data.</text>
</comment>
<dbReference type="OrthoDB" id="4577825at2"/>
<evidence type="ECO:0000259" key="1">
    <source>
        <dbReference type="Pfam" id="PF18731"/>
    </source>
</evidence>
<organism evidence="2 3">
    <name type="scientific">Cellulomonas rhizosphaerae</name>
    <dbReference type="NCBI Taxonomy" id="2293719"/>
    <lineage>
        <taxon>Bacteria</taxon>
        <taxon>Bacillati</taxon>
        <taxon>Actinomycetota</taxon>
        <taxon>Actinomycetes</taxon>
        <taxon>Micrococcales</taxon>
        <taxon>Cellulomonadaceae</taxon>
        <taxon>Cellulomonas</taxon>
    </lineage>
</organism>